<organism evidence="2 3">
    <name type="scientific">Acetobacter garciniae</name>
    <dbReference type="NCBI Taxonomy" id="2817435"/>
    <lineage>
        <taxon>Bacteria</taxon>
        <taxon>Pseudomonadati</taxon>
        <taxon>Pseudomonadota</taxon>
        <taxon>Alphaproteobacteria</taxon>
        <taxon>Acetobacterales</taxon>
        <taxon>Acetobacteraceae</taxon>
        <taxon>Acetobacter</taxon>
    </lineage>
</organism>
<dbReference type="SMART" id="SM00028">
    <property type="entry name" value="TPR"/>
    <property type="match status" value="8"/>
</dbReference>
<sequence length="690" mass="71959">MHHTDERPATPRGGPHAGEELAGQALALLGTGQAEQAAALLRVHLRHHPDDAHALHAMACIARAGGNAPAAIALAGRAIALRAEAHFHITLGLALHEAGQGQAARAALNVAVLATPTDPRAHDAMAVVLETLGRGADAERALRQALALRPLEAERHMALAAFLARQGRGGQALEFSDKALRLEGDNIAAHNLHGMLLDGCGRGAEAEPHFRRVAQAMPDNAAALANHGAALFATGAQEQAQVALEASLRFAPAVAQTSTNLGLVLMAQGALHAARTHLAQACRLGPGDARLMLNYAGVLADLGESEAATDLLQQAEARATNPQDRARARMNRGVIALAQGHFAEGWALFEARQALLPPPPAIAALPQWDGKPGAGADRSDMGAPGTPPSNGPQAGVFGADMSASGAHRSGITGADASPRPLPSHGAVLLHGEQGLGDCIQFLRYVEVAARHVPVLLAVPAALHGLVGQTRLGRNPRVRLLAVGEDGTRQAAARCSLLSLPHCLGVSDPFAWQADLAGLATPRPDGAERGRSFRLGLCWAGSARFQFDRRRSLNPALLAPLAAIEGVRVQALQPEAGHARAPFAVDALPEGDVLATARLMAGLDLVVSVDTMIIHLAGLLGVPALLLDRFGGDWRWADPSATKDGGVPPRSLWYPCVRILRQPAPGVGDGPWRPVVARAESLVRHMVRENG</sequence>
<reference evidence="2" key="1">
    <citation type="submission" date="2021-03" db="EMBL/GenBank/DDBJ databases">
        <title>The complete genome sequence of Acetobacter sp. TBRC 12339.</title>
        <authorList>
            <person name="Charoenyingcharoen P."/>
            <person name="Yukphan P."/>
        </authorList>
    </citation>
    <scope>NUCLEOTIDE SEQUENCE</scope>
    <source>
        <strain evidence="2">TBRC 12339</strain>
    </source>
</reference>
<name>A0A939KQT2_9PROT</name>
<dbReference type="RefSeq" id="WP_207846529.1">
    <property type="nucleotide sequence ID" value="NZ_JAFVMH010000006.1"/>
</dbReference>
<evidence type="ECO:0000313" key="3">
    <source>
        <dbReference type="Proteomes" id="UP000664073"/>
    </source>
</evidence>
<dbReference type="SUPFAM" id="SSF48452">
    <property type="entry name" value="TPR-like"/>
    <property type="match status" value="2"/>
</dbReference>
<dbReference type="AlphaFoldDB" id="A0A939KQT2"/>
<dbReference type="InterPro" id="IPR052943">
    <property type="entry name" value="TMTC_O-mannosyl-trnsfr"/>
</dbReference>
<dbReference type="Gene3D" id="3.40.50.2000">
    <property type="entry name" value="Glycogen Phosphorylase B"/>
    <property type="match status" value="1"/>
</dbReference>
<dbReference type="InterPro" id="IPR011990">
    <property type="entry name" value="TPR-like_helical_dom_sf"/>
</dbReference>
<proteinExistence type="predicted"/>
<keyword evidence="3" id="KW-1185">Reference proteome</keyword>
<accession>A0A939KQT2</accession>
<evidence type="ECO:0000313" key="2">
    <source>
        <dbReference type="EMBL" id="MBO1325884.1"/>
    </source>
</evidence>
<dbReference type="SUPFAM" id="SSF53756">
    <property type="entry name" value="UDP-Glycosyltransferase/glycogen phosphorylase"/>
    <property type="match status" value="1"/>
</dbReference>
<dbReference type="EMBL" id="JAFVMH010000006">
    <property type="protein sequence ID" value="MBO1325884.1"/>
    <property type="molecule type" value="Genomic_DNA"/>
</dbReference>
<dbReference type="Pfam" id="PF13432">
    <property type="entry name" value="TPR_16"/>
    <property type="match status" value="3"/>
</dbReference>
<dbReference type="PANTHER" id="PTHR44809:SF1">
    <property type="entry name" value="PROTEIN O-MANNOSYL-TRANSFERASE TMTC1"/>
    <property type="match status" value="1"/>
</dbReference>
<protein>
    <submittedName>
        <fullName evidence="2">Tetratricopeptide repeat protein</fullName>
    </submittedName>
</protein>
<comment type="caution">
    <text evidence="2">The sequence shown here is derived from an EMBL/GenBank/DDBJ whole genome shotgun (WGS) entry which is preliminary data.</text>
</comment>
<evidence type="ECO:0000256" key="1">
    <source>
        <dbReference type="SAM" id="MobiDB-lite"/>
    </source>
</evidence>
<dbReference type="InterPro" id="IPR019734">
    <property type="entry name" value="TPR_rpt"/>
</dbReference>
<dbReference type="Proteomes" id="UP000664073">
    <property type="component" value="Unassembled WGS sequence"/>
</dbReference>
<gene>
    <name evidence="2" type="ORF">J2D77_12040</name>
</gene>
<dbReference type="Gene3D" id="1.25.40.10">
    <property type="entry name" value="Tetratricopeptide repeat domain"/>
    <property type="match status" value="3"/>
</dbReference>
<feature type="region of interest" description="Disordered" evidence="1">
    <location>
        <begin position="365"/>
        <end position="418"/>
    </location>
</feature>
<dbReference type="PANTHER" id="PTHR44809">
    <property type="match status" value="1"/>
</dbReference>